<gene>
    <name evidence="1" type="ORF">GOMPHAMPRED_006659</name>
</gene>
<proteinExistence type="predicted"/>
<sequence length="133" mass="15398">MSEYCEVMIKRYPRLADDYKRLEYDKFYGLEYLHVRSKNWSLCPGSELVNQKSRKTRLPAVYYGTIGSANQARRNTVLRDKPYKGSTVYPEADAAGTTDVSYMLIYGIRGELQTFEQFPGGHLDYCDTHESKD</sequence>
<name>A0A8H3FZ51_9LECA</name>
<organism evidence="1 2">
    <name type="scientific">Gomphillus americanus</name>
    <dbReference type="NCBI Taxonomy" id="1940652"/>
    <lineage>
        <taxon>Eukaryota</taxon>
        <taxon>Fungi</taxon>
        <taxon>Dikarya</taxon>
        <taxon>Ascomycota</taxon>
        <taxon>Pezizomycotina</taxon>
        <taxon>Lecanoromycetes</taxon>
        <taxon>OSLEUM clade</taxon>
        <taxon>Ostropomycetidae</taxon>
        <taxon>Ostropales</taxon>
        <taxon>Graphidaceae</taxon>
        <taxon>Gomphilloideae</taxon>
        <taxon>Gomphillus</taxon>
    </lineage>
</organism>
<dbReference type="EMBL" id="CAJPDQ010000047">
    <property type="protein sequence ID" value="CAF9932760.1"/>
    <property type="molecule type" value="Genomic_DNA"/>
</dbReference>
<dbReference type="AlphaFoldDB" id="A0A8H3FZ51"/>
<evidence type="ECO:0000313" key="2">
    <source>
        <dbReference type="Proteomes" id="UP000664169"/>
    </source>
</evidence>
<protein>
    <submittedName>
        <fullName evidence="1">Uncharacterized protein</fullName>
    </submittedName>
</protein>
<keyword evidence="2" id="KW-1185">Reference proteome</keyword>
<evidence type="ECO:0000313" key="1">
    <source>
        <dbReference type="EMBL" id="CAF9932760.1"/>
    </source>
</evidence>
<reference evidence="1" key="1">
    <citation type="submission" date="2021-03" db="EMBL/GenBank/DDBJ databases">
        <authorList>
            <person name="Tagirdzhanova G."/>
        </authorList>
    </citation>
    <scope>NUCLEOTIDE SEQUENCE</scope>
</reference>
<accession>A0A8H3FZ51</accession>
<comment type="caution">
    <text evidence="1">The sequence shown here is derived from an EMBL/GenBank/DDBJ whole genome shotgun (WGS) entry which is preliminary data.</text>
</comment>
<dbReference type="Proteomes" id="UP000664169">
    <property type="component" value="Unassembled WGS sequence"/>
</dbReference>